<organism evidence="1 2">
    <name type="scientific">Kluyveromyces marxianus</name>
    <name type="common">Yeast</name>
    <name type="synonym">Candida kefyr</name>
    <dbReference type="NCBI Taxonomy" id="4911"/>
    <lineage>
        <taxon>Eukaryota</taxon>
        <taxon>Fungi</taxon>
        <taxon>Dikarya</taxon>
        <taxon>Ascomycota</taxon>
        <taxon>Saccharomycotina</taxon>
        <taxon>Saccharomycetes</taxon>
        <taxon>Saccharomycetales</taxon>
        <taxon>Saccharomycetaceae</taxon>
        <taxon>Kluyveromyces</taxon>
    </lineage>
</organism>
<reference evidence="1 2" key="2">
    <citation type="submission" date="2019-11" db="EMBL/GenBank/DDBJ databases">
        <authorList>
            <person name="Lu H."/>
        </authorList>
    </citation>
    <scope>NUCLEOTIDE SEQUENCE [LARGE SCALE GENOMIC DNA]</scope>
    <source>
        <strain evidence="1 2">FIM1</strain>
    </source>
</reference>
<dbReference type="EMBL" id="CP015054">
    <property type="protein sequence ID" value="QGN13753.1"/>
    <property type="molecule type" value="Genomic_DNA"/>
</dbReference>
<evidence type="ECO:0000313" key="2">
    <source>
        <dbReference type="Proteomes" id="UP000422736"/>
    </source>
</evidence>
<dbReference type="Proteomes" id="UP000422736">
    <property type="component" value="Chromosome 1"/>
</dbReference>
<name>A0ABX6ERN8_KLUMA</name>
<protein>
    <submittedName>
        <fullName evidence="1">Uncharacterized protein</fullName>
    </submittedName>
</protein>
<gene>
    <name evidence="1" type="ORF">FIM1_397</name>
</gene>
<accession>A0ABX6ERN8</accession>
<evidence type="ECO:0000313" key="1">
    <source>
        <dbReference type="EMBL" id="QGN13753.1"/>
    </source>
</evidence>
<proteinExistence type="predicted"/>
<keyword evidence="2" id="KW-1185">Reference proteome</keyword>
<sequence>MVIKSEKLIMNVPLEHQNEDICESGDEQKLIKRKRDRFKQLIGKSNDRFALKIQRFKQKFHENSGHNKKVDAASQVVVNYGTSPNSLSNQNQLKLSVTEGKFRSHILHRWFNSKSCPKSEIDEIVSNKNKPRVSKASVFSATLYDGTLIIESQNSSKNFKEVNPIPWESVQRKQKVSATQSSSDLNKNAFVNLQYDKHPAEKSRLTMEGSLLTIDNTRECSSSYTVTLSSTFLNRLKQDCSKISSRRELLLGSEDEELSVDCSCVDRSLLTDSFCQTKENSIQMETSDNHQCSHLLKNNELAECSKSTSEELLSTRNENTRTVTRRIAMTRICDL</sequence>
<reference evidence="1 2" key="1">
    <citation type="submission" date="2016-03" db="EMBL/GenBank/DDBJ databases">
        <title>How can Kluyveromyces marxianus grow so fast - potential evolutionary course in Saccharomyces Complex revealed by comparative genomics.</title>
        <authorList>
            <person name="Mo W."/>
            <person name="Lu W."/>
            <person name="Yang X."/>
            <person name="Qi J."/>
            <person name="Lv H."/>
        </authorList>
    </citation>
    <scope>NUCLEOTIDE SEQUENCE [LARGE SCALE GENOMIC DNA]</scope>
    <source>
        <strain evidence="1 2">FIM1</strain>
    </source>
</reference>